<dbReference type="InterPro" id="IPR027417">
    <property type="entry name" value="P-loop_NTPase"/>
</dbReference>
<dbReference type="PROSITE" id="PS00856">
    <property type="entry name" value="GUANYLATE_KINASE_1"/>
    <property type="match status" value="1"/>
</dbReference>
<dbReference type="GO" id="GO:0004385">
    <property type="term" value="F:GMP kinase activity"/>
    <property type="evidence" value="ECO:0007669"/>
    <property type="project" value="TreeGrafter"/>
</dbReference>
<dbReference type="PROSITE" id="PS50052">
    <property type="entry name" value="GUANYLATE_KINASE_2"/>
    <property type="match status" value="1"/>
</dbReference>
<feature type="domain" description="Guanylate kinase-like" evidence="4">
    <location>
        <begin position="2"/>
        <end position="159"/>
    </location>
</feature>
<proteinExistence type="inferred from homology"/>
<evidence type="ECO:0000256" key="3">
    <source>
        <dbReference type="ARBA" id="ARBA00022777"/>
    </source>
</evidence>
<dbReference type="InterPro" id="IPR020590">
    <property type="entry name" value="Guanylate_kinase_CS"/>
</dbReference>
<comment type="similarity">
    <text evidence="1">Belongs to the guanylate kinase family.</text>
</comment>
<dbReference type="SMART" id="SM00072">
    <property type="entry name" value="GuKc"/>
    <property type="match status" value="1"/>
</dbReference>
<keyword evidence="2" id="KW-0808">Transferase</keyword>
<reference evidence="5" key="1">
    <citation type="submission" date="2020-05" db="EMBL/GenBank/DDBJ databases">
        <authorList>
            <person name="Chiriac C."/>
            <person name="Salcher M."/>
            <person name="Ghai R."/>
            <person name="Kavagutti S V."/>
        </authorList>
    </citation>
    <scope>NUCLEOTIDE SEQUENCE</scope>
</reference>
<name>A0A6J5SUY9_9CAUD</name>
<dbReference type="PANTHER" id="PTHR23117">
    <property type="entry name" value="GUANYLATE KINASE-RELATED"/>
    <property type="match status" value="1"/>
</dbReference>
<dbReference type="SUPFAM" id="SSF52540">
    <property type="entry name" value="P-loop containing nucleoside triphosphate hydrolases"/>
    <property type="match status" value="1"/>
</dbReference>
<organism evidence="5">
    <name type="scientific">uncultured Caudovirales phage</name>
    <dbReference type="NCBI Taxonomy" id="2100421"/>
    <lineage>
        <taxon>Viruses</taxon>
        <taxon>Duplodnaviria</taxon>
        <taxon>Heunggongvirae</taxon>
        <taxon>Uroviricota</taxon>
        <taxon>Caudoviricetes</taxon>
        <taxon>Peduoviridae</taxon>
        <taxon>Maltschvirus</taxon>
        <taxon>Maltschvirus maltsch</taxon>
    </lineage>
</organism>
<dbReference type="InterPro" id="IPR008145">
    <property type="entry name" value="GK/Ca_channel_bsu"/>
</dbReference>
<dbReference type="Pfam" id="PF00625">
    <property type="entry name" value="Guanylate_kin"/>
    <property type="match status" value="1"/>
</dbReference>
<dbReference type="InterPro" id="IPR008144">
    <property type="entry name" value="Guanylate_kin-like_dom"/>
</dbReference>
<evidence type="ECO:0000256" key="2">
    <source>
        <dbReference type="ARBA" id="ARBA00022679"/>
    </source>
</evidence>
<protein>
    <submittedName>
        <fullName evidence="5">Gmk Guanylate kinase</fullName>
    </submittedName>
</protein>
<accession>A0A6J5SUY9</accession>
<dbReference type="EMBL" id="LR797474">
    <property type="protein sequence ID" value="CAB4219155.1"/>
    <property type="molecule type" value="Genomic_DNA"/>
</dbReference>
<dbReference type="PANTHER" id="PTHR23117:SF13">
    <property type="entry name" value="GUANYLATE KINASE"/>
    <property type="match status" value="1"/>
</dbReference>
<evidence type="ECO:0000259" key="4">
    <source>
        <dbReference type="PROSITE" id="PS50052"/>
    </source>
</evidence>
<evidence type="ECO:0000313" key="5">
    <source>
        <dbReference type="EMBL" id="CAB4219155.1"/>
    </source>
</evidence>
<gene>
    <name evidence="5" type="ORF">UFOVP1604_238</name>
</gene>
<dbReference type="FunFam" id="3.30.63.10:FF:000002">
    <property type="entry name" value="Guanylate kinase 1"/>
    <property type="match status" value="1"/>
</dbReference>
<keyword evidence="3 5" id="KW-0418">Kinase</keyword>
<sequence length="159" mass="18845">MSKRIILVGKAASGKDFLRKKFEDRGFKYAISYTTRPPREGEIHGKDYFFMTRPQAQDMIDTGEFYEWVAFNNWIYGTTVDQFEKDDVFIMTPTGLAHLSDEARKESLVIFFDIDEEIRRKRMLGRNMPGDSVERRLEADRKDFENFTNYDIKITNHDF</sequence>
<dbReference type="Gene3D" id="3.40.50.300">
    <property type="entry name" value="P-loop containing nucleotide triphosphate hydrolases"/>
    <property type="match status" value="1"/>
</dbReference>
<dbReference type="Gene3D" id="3.30.63.10">
    <property type="entry name" value="Guanylate Kinase phosphate binding domain"/>
    <property type="match status" value="1"/>
</dbReference>
<evidence type="ECO:0000256" key="1">
    <source>
        <dbReference type="ARBA" id="ARBA00005790"/>
    </source>
</evidence>